<dbReference type="PANTHER" id="PTHR43751">
    <property type="entry name" value="SULFATASE"/>
    <property type="match status" value="1"/>
</dbReference>
<dbReference type="Gene3D" id="3.40.720.10">
    <property type="entry name" value="Alkaline Phosphatase, subunit A"/>
    <property type="match status" value="1"/>
</dbReference>
<gene>
    <name evidence="2" type="ORF">SAMN05444682_10112</name>
</gene>
<dbReference type="AlphaFoldDB" id="A0A1I3CFS3"/>
<dbReference type="InterPro" id="IPR017850">
    <property type="entry name" value="Alkaline_phosphatase_core_sf"/>
</dbReference>
<proteinExistence type="predicted"/>
<dbReference type="SUPFAM" id="SSF53649">
    <property type="entry name" value="Alkaline phosphatase-like"/>
    <property type="match status" value="1"/>
</dbReference>
<feature type="domain" description="Sulfatase N-terminal" evidence="1">
    <location>
        <begin position="30"/>
        <end position="321"/>
    </location>
</feature>
<evidence type="ECO:0000259" key="1">
    <source>
        <dbReference type="Pfam" id="PF00884"/>
    </source>
</evidence>
<dbReference type="OrthoDB" id="975025at2"/>
<name>A0A1I3CFS3_9SPHI</name>
<reference evidence="2 3" key="1">
    <citation type="submission" date="2016-10" db="EMBL/GenBank/DDBJ databases">
        <authorList>
            <person name="de Groot N.N."/>
        </authorList>
    </citation>
    <scope>NUCLEOTIDE SEQUENCE [LARGE SCALE GENOMIC DNA]</scope>
    <source>
        <strain evidence="2 3">RK1</strain>
    </source>
</reference>
<dbReference type="InterPro" id="IPR052701">
    <property type="entry name" value="GAG_Ulvan_Degrading_Sulfatases"/>
</dbReference>
<dbReference type="PANTHER" id="PTHR43751:SF1">
    <property type="entry name" value="SULFATASE ATSG-RELATED"/>
    <property type="match status" value="1"/>
</dbReference>
<dbReference type="STRING" id="1477437.SAMN05444682_10112"/>
<dbReference type="EMBL" id="FOQO01000001">
    <property type="protein sequence ID" value="SFH73206.1"/>
    <property type="molecule type" value="Genomic_DNA"/>
</dbReference>
<evidence type="ECO:0000313" key="2">
    <source>
        <dbReference type="EMBL" id="SFH73206.1"/>
    </source>
</evidence>
<dbReference type="Pfam" id="PF00884">
    <property type="entry name" value="Sulfatase"/>
    <property type="match status" value="1"/>
</dbReference>
<dbReference type="Proteomes" id="UP000198670">
    <property type="component" value="Unassembled WGS sequence"/>
</dbReference>
<dbReference type="RefSeq" id="WP_090622226.1">
    <property type="nucleotide sequence ID" value="NZ_FOQO01000001.1"/>
</dbReference>
<sequence>MTLRIVYQTGILMLLLSGCGTKPAKQVKRPNILVCIADDQSYPHAGAYGTKWIKTPAFDQVAREGILFANAYTPNAKCAPSRSCLLTGRNSWQLEEAANHSPFFPAKFKTYAEVLESHGYAIGYTGKGWAPGNPGTVDGHRRELLGPAFNTAKLTPPTSRISAIDYAANFREFMASKDADQPFCFWFGATEPHRPYEFGSGRDKGGKNIDEIDELYKFWPDDDSVRMDLLDYAYEIEHFDRQLANILEILKETGELDNTLILVTADNGMPFPRIKGQAYERSNHLPLAVMWKEGVRNPGRQYQQYVSFTDFAPTFLDVAGIDTAGSGMAAFEGNSLKPVLEDRKDAHVRDYMVIGKERHDVGRPHDWGYPIRGILKDNYLYLRNFEPTRWPAGNPETGYLNTDGAPTKSFILNQRRYHGVHTFWELNFGMRPEEELYNLSTDTDCVNNLAKDIQYAQLKTELHEILTKELEAEGDPRIAGNGAVFDQYIYSEERSRNFYERFTAGEDMHAGWVNESDFEPSNK</sequence>
<dbReference type="CDD" id="cd16027">
    <property type="entry name" value="SGSH"/>
    <property type="match status" value="1"/>
</dbReference>
<evidence type="ECO:0000313" key="3">
    <source>
        <dbReference type="Proteomes" id="UP000198670"/>
    </source>
</evidence>
<keyword evidence="3" id="KW-1185">Reference proteome</keyword>
<organism evidence="2 3">
    <name type="scientific">Parapedobacter indicus</name>
    <dbReference type="NCBI Taxonomy" id="1477437"/>
    <lineage>
        <taxon>Bacteria</taxon>
        <taxon>Pseudomonadati</taxon>
        <taxon>Bacteroidota</taxon>
        <taxon>Sphingobacteriia</taxon>
        <taxon>Sphingobacteriales</taxon>
        <taxon>Sphingobacteriaceae</taxon>
        <taxon>Parapedobacter</taxon>
    </lineage>
</organism>
<protein>
    <submittedName>
        <fullName evidence="2">Arylsulfatase A</fullName>
    </submittedName>
</protein>
<dbReference type="PROSITE" id="PS51257">
    <property type="entry name" value="PROKAR_LIPOPROTEIN"/>
    <property type="match status" value="1"/>
</dbReference>
<accession>A0A1I3CFS3</accession>
<dbReference type="InterPro" id="IPR000917">
    <property type="entry name" value="Sulfatase_N"/>
</dbReference>